<feature type="transmembrane region" description="Helical" evidence="8">
    <location>
        <begin position="297"/>
        <end position="319"/>
    </location>
</feature>
<protein>
    <submittedName>
        <fullName evidence="9">Dolichyl-phosphate-mannose-protein mannosyltransferase</fullName>
    </submittedName>
</protein>
<evidence type="ECO:0000256" key="8">
    <source>
        <dbReference type="SAM" id="Phobius"/>
    </source>
</evidence>
<dbReference type="GO" id="GO:0016763">
    <property type="term" value="F:pentosyltransferase activity"/>
    <property type="evidence" value="ECO:0007669"/>
    <property type="project" value="TreeGrafter"/>
</dbReference>
<keyword evidence="6 8" id="KW-1133">Transmembrane helix</keyword>
<evidence type="ECO:0000256" key="2">
    <source>
        <dbReference type="ARBA" id="ARBA00022475"/>
    </source>
</evidence>
<dbReference type="InterPro" id="IPR050297">
    <property type="entry name" value="LipidA_mod_glycosyltrf_83"/>
</dbReference>
<comment type="subcellular location">
    <subcellularLocation>
        <location evidence="1">Cell membrane</location>
        <topology evidence="1">Multi-pass membrane protein</topology>
    </subcellularLocation>
</comment>
<dbReference type="PANTHER" id="PTHR33908:SF11">
    <property type="entry name" value="MEMBRANE PROTEIN"/>
    <property type="match status" value="1"/>
</dbReference>
<dbReference type="STRING" id="1121393.SAMN02745216_00173"/>
<gene>
    <name evidence="9" type="ORF">SAMN02745216_00173</name>
</gene>
<dbReference type="EMBL" id="FQZU01000001">
    <property type="protein sequence ID" value="SHI57034.1"/>
    <property type="molecule type" value="Genomic_DNA"/>
</dbReference>
<evidence type="ECO:0000256" key="6">
    <source>
        <dbReference type="ARBA" id="ARBA00022989"/>
    </source>
</evidence>
<dbReference type="OrthoDB" id="9123883at2"/>
<organism evidence="9 10">
    <name type="scientific">Desulfatibacillum alkenivorans DSM 16219</name>
    <dbReference type="NCBI Taxonomy" id="1121393"/>
    <lineage>
        <taxon>Bacteria</taxon>
        <taxon>Pseudomonadati</taxon>
        <taxon>Thermodesulfobacteriota</taxon>
        <taxon>Desulfobacteria</taxon>
        <taxon>Desulfobacterales</taxon>
        <taxon>Desulfatibacillaceae</taxon>
        <taxon>Desulfatibacillum</taxon>
    </lineage>
</organism>
<evidence type="ECO:0000256" key="1">
    <source>
        <dbReference type="ARBA" id="ARBA00004651"/>
    </source>
</evidence>
<evidence type="ECO:0000256" key="7">
    <source>
        <dbReference type="ARBA" id="ARBA00023136"/>
    </source>
</evidence>
<evidence type="ECO:0000256" key="3">
    <source>
        <dbReference type="ARBA" id="ARBA00022676"/>
    </source>
</evidence>
<dbReference type="PANTHER" id="PTHR33908">
    <property type="entry name" value="MANNOSYLTRANSFERASE YKCB-RELATED"/>
    <property type="match status" value="1"/>
</dbReference>
<evidence type="ECO:0000256" key="5">
    <source>
        <dbReference type="ARBA" id="ARBA00022692"/>
    </source>
</evidence>
<dbReference type="GO" id="GO:0005886">
    <property type="term" value="C:plasma membrane"/>
    <property type="evidence" value="ECO:0007669"/>
    <property type="project" value="UniProtKB-SubCell"/>
</dbReference>
<sequence length="495" mass="54616">MRISPYAASLAGALLILYAQGGLVPGYSPDSVQYLACANNLMDGNGFYSFDGLPYTGWAPLQPLIIAFMGVLGMNLVTAPFWINLLSLAGIVFTVHYLLERNLSSRPFIIMGTLSMLMPAMFAFYYMAWSEPLFCLLALWLVIFFHEYLEREKTALLAAAGIMAGLACLQRYIGASLVMAAVFLLLVRPGRAGFFQRIKECLLFGTIASTPVFAWMARNYLTVSYLTGPRKPSGHNLFEVLNTFGATAAYLIYPWDMAKPLKALLIFAAAGFMGFALKKAGGVSMAVNSFKKWTFPWTLGVMTAAYISAIFFTYLNTLLDDSATRYIAVLYFGIIILAFWLFDRASSAKDGKSPEQTKQIIITVCAAWLAAGLVGSVQNAADLHNAGVGNYHEKKWADSGTAQWITQNPPTGKAYSNLARFVYYKTGAECRLLPKEQSKLDRLHADVLEDGSVQVIWFNASNRKPDYNLDLFMNKYRVVANAALNDGKVVTLFPS</sequence>
<keyword evidence="7 8" id="KW-0472">Membrane</keyword>
<feature type="transmembrane region" description="Helical" evidence="8">
    <location>
        <begin position="260"/>
        <end position="277"/>
    </location>
</feature>
<keyword evidence="2" id="KW-1003">Cell membrane</keyword>
<feature type="transmembrane region" description="Helical" evidence="8">
    <location>
        <begin position="198"/>
        <end position="217"/>
    </location>
</feature>
<evidence type="ECO:0000313" key="10">
    <source>
        <dbReference type="Proteomes" id="UP000183994"/>
    </source>
</evidence>
<reference evidence="10" key="1">
    <citation type="submission" date="2016-11" db="EMBL/GenBank/DDBJ databases">
        <authorList>
            <person name="Varghese N."/>
            <person name="Submissions S."/>
        </authorList>
    </citation>
    <scope>NUCLEOTIDE SEQUENCE [LARGE SCALE GENOMIC DNA]</scope>
    <source>
        <strain evidence="10">DSM 16219</strain>
    </source>
</reference>
<keyword evidence="4 9" id="KW-0808">Transferase</keyword>
<feature type="transmembrane region" description="Helical" evidence="8">
    <location>
        <begin position="155"/>
        <end position="186"/>
    </location>
</feature>
<accession>A0A1M6C8E5</accession>
<dbReference type="AlphaFoldDB" id="A0A1M6C8E5"/>
<dbReference type="RefSeq" id="WP_073471949.1">
    <property type="nucleotide sequence ID" value="NZ_FQZU01000001.1"/>
</dbReference>
<keyword evidence="3 9" id="KW-0328">Glycosyltransferase</keyword>
<dbReference type="GO" id="GO:0009103">
    <property type="term" value="P:lipopolysaccharide biosynthetic process"/>
    <property type="evidence" value="ECO:0007669"/>
    <property type="project" value="UniProtKB-ARBA"/>
</dbReference>
<keyword evidence="10" id="KW-1185">Reference proteome</keyword>
<feature type="transmembrane region" description="Helical" evidence="8">
    <location>
        <begin position="105"/>
        <end position="126"/>
    </location>
</feature>
<evidence type="ECO:0000313" key="9">
    <source>
        <dbReference type="EMBL" id="SHI57034.1"/>
    </source>
</evidence>
<feature type="transmembrane region" description="Helical" evidence="8">
    <location>
        <begin position="237"/>
        <end position="253"/>
    </location>
</feature>
<keyword evidence="5 8" id="KW-0812">Transmembrane</keyword>
<evidence type="ECO:0000256" key="4">
    <source>
        <dbReference type="ARBA" id="ARBA00022679"/>
    </source>
</evidence>
<dbReference type="Proteomes" id="UP000183994">
    <property type="component" value="Unassembled WGS sequence"/>
</dbReference>
<name>A0A1M6C8E5_9BACT</name>
<feature type="transmembrane region" description="Helical" evidence="8">
    <location>
        <begin position="326"/>
        <end position="342"/>
    </location>
</feature>
<proteinExistence type="predicted"/>